<dbReference type="RefSeq" id="WP_066070008.1">
    <property type="nucleotide sequence ID" value="NZ_FRBG01000005.1"/>
</dbReference>
<feature type="transmembrane region" description="Helical" evidence="1">
    <location>
        <begin position="33"/>
        <end position="50"/>
    </location>
</feature>
<dbReference type="EMBL" id="FRBG01000005">
    <property type="protein sequence ID" value="SHK75849.1"/>
    <property type="molecule type" value="Genomic_DNA"/>
</dbReference>
<evidence type="ECO:0008006" key="6">
    <source>
        <dbReference type="Google" id="ProtNLM"/>
    </source>
</evidence>
<feature type="transmembrane region" description="Helical" evidence="1">
    <location>
        <begin position="7"/>
        <end position="27"/>
    </location>
</feature>
<organism evidence="2 4">
    <name type="scientific">Alkalithermobacter thermoalcaliphilus JW-YL-7 = DSM 7308</name>
    <dbReference type="NCBI Taxonomy" id="1121328"/>
    <lineage>
        <taxon>Bacteria</taxon>
        <taxon>Bacillati</taxon>
        <taxon>Bacillota</taxon>
        <taxon>Clostridia</taxon>
        <taxon>Peptostreptococcales</taxon>
        <taxon>Tepidibacteraceae</taxon>
        <taxon>Alkalithermobacter</taxon>
    </lineage>
</organism>
<feature type="transmembrane region" description="Helical" evidence="1">
    <location>
        <begin position="116"/>
        <end position="136"/>
    </location>
</feature>
<evidence type="ECO:0000313" key="3">
    <source>
        <dbReference type="EMBL" id="SHK75849.1"/>
    </source>
</evidence>
<dbReference type="InterPro" id="IPR014509">
    <property type="entry name" value="YjdF-like"/>
</dbReference>
<dbReference type="Pfam" id="PF09997">
    <property type="entry name" value="DUF2238"/>
    <property type="match status" value="1"/>
</dbReference>
<comment type="caution">
    <text evidence="2">The sequence shown here is derived from an EMBL/GenBank/DDBJ whole genome shotgun (WGS) entry which is preliminary data.</text>
</comment>
<keyword evidence="1" id="KW-0472">Membrane</keyword>
<reference evidence="2 4" key="1">
    <citation type="submission" date="2016-02" db="EMBL/GenBank/DDBJ databases">
        <title>Draft genome sequence for Clostridium paradoxum JW-YL-7.</title>
        <authorList>
            <person name="Utturkar S.M."/>
            <person name="Lancaster A."/>
            <person name="Poole F.L."/>
            <person name="Adams M.W."/>
            <person name="Brown S.D."/>
        </authorList>
    </citation>
    <scope>NUCLEOTIDE SEQUENCE [LARGE SCALE GENOMIC DNA]</scope>
    <source>
        <strain evidence="2 4">JW-YL-7</strain>
    </source>
</reference>
<evidence type="ECO:0000256" key="1">
    <source>
        <dbReference type="SAM" id="Phobius"/>
    </source>
</evidence>
<dbReference type="STRING" id="1121328.JWYL7_1028"/>
<dbReference type="EMBL" id="LSFY01000001">
    <property type="protein sequence ID" value="KXZ39953.1"/>
    <property type="molecule type" value="Genomic_DNA"/>
</dbReference>
<dbReference type="Proteomes" id="UP000323392">
    <property type="component" value="Unassembled WGS sequence"/>
</dbReference>
<feature type="transmembrane region" description="Helical" evidence="1">
    <location>
        <begin position="91"/>
        <end position="109"/>
    </location>
</feature>
<reference evidence="3 5" key="2">
    <citation type="submission" date="2016-11" db="EMBL/GenBank/DDBJ databases">
        <authorList>
            <person name="Varghese N."/>
            <person name="Submissions S."/>
        </authorList>
    </citation>
    <scope>NUCLEOTIDE SEQUENCE [LARGE SCALE GENOMIC DNA]</scope>
    <source>
        <strain evidence="3 5">DSM 7308</strain>
    </source>
</reference>
<keyword evidence="1" id="KW-0812">Transmembrane</keyword>
<dbReference type="Proteomes" id="UP000092605">
    <property type="component" value="Unassembled WGS sequence"/>
</dbReference>
<protein>
    <recommendedName>
        <fullName evidence="6">VanZ family protein</fullName>
    </recommendedName>
</protein>
<dbReference type="AlphaFoldDB" id="A0A150FQR2"/>
<evidence type="ECO:0000313" key="5">
    <source>
        <dbReference type="Proteomes" id="UP000323392"/>
    </source>
</evidence>
<gene>
    <name evidence="2" type="ORF">JWYL7_1028</name>
    <name evidence="3" type="ORF">SAMN05661008_00824</name>
</gene>
<name>A0A150FQR2_CLOPD</name>
<keyword evidence="1" id="KW-1133">Transmembrane helix</keyword>
<dbReference type="OrthoDB" id="2942551at2"/>
<sequence>MPKNISNVIRFACFFLIFYSLVGLFILGENTETIGAFVVLTLNILIFWILKVKKIKVKFASLELILILSTFHCFLGKYIKFYETISWWDKFLHVYGTFCITLFVLSFIDIKHTNKLFTFIFIYSLGCCLGTSFEIFEYFLDLTLKTKSQKGLDDTMLDIIANNVGSLLAYFFYLYKNFSNTRRIS</sequence>
<accession>A0A150FQR2</accession>
<evidence type="ECO:0000313" key="4">
    <source>
        <dbReference type="Proteomes" id="UP000092605"/>
    </source>
</evidence>
<dbReference type="PATRIC" id="fig|1121328.3.peg.1035"/>
<keyword evidence="5" id="KW-1185">Reference proteome</keyword>
<feature type="transmembrane region" description="Helical" evidence="1">
    <location>
        <begin position="156"/>
        <end position="175"/>
    </location>
</feature>
<evidence type="ECO:0000313" key="2">
    <source>
        <dbReference type="EMBL" id="KXZ39953.1"/>
    </source>
</evidence>
<feature type="transmembrane region" description="Helical" evidence="1">
    <location>
        <begin position="62"/>
        <end position="79"/>
    </location>
</feature>
<proteinExistence type="predicted"/>